<protein>
    <submittedName>
        <fullName evidence="1">Uncharacterized protein</fullName>
    </submittedName>
</protein>
<evidence type="ECO:0000313" key="2">
    <source>
        <dbReference type="Proteomes" id="UP000199184"/>
    </source>
</evidence>
<gene>
    <name evidence="1" type="ORF">GA0061098_103466</name>
</gene>
<organism evidence="1 2">
    <name type="scientific">Bradyrhizobium shewense</name>
    <dbReference type="NCBI Taxonomy" id="1761772"/>
    <lineage>
        <taxon>Bacteria</taxon>
        <taxon>Pseudomonadati</taxon>
        <taxon>Pseudomonadota</taxon>
        <taxon>Alphaproteobacteria</taxon>
        <taxon>Hyphomicrobiales</taxon>
        <taxon>Nitrobacteraceae</taxon>
        <taxon>Bradyrhizobium</taxon>
    </lineage>
</organism>
<reference evidence="2" key="1">
    <citation type="submission" date="2016-08" db="EMBL/GenBank/DDBJ databases">
        <authorList>
            <person name="Varghese N."/>
            <person name="Submissions Spin"/>
        </authorList>
    </citation>
    <scope>NUCLEOTIDE SEQUENCE [LARGE SCALE GENOMIC DNA]</scope>
    <source>
        <strain evidence="2">ERR11</strain>
    </source>
</reference>
<accession>A0A1C3XS39</accession>
<evidence type="ECO:0000313" key="1">
    <source>
        <dbReference type="EMBL" id="SCB55091.1"/>
    </source>
</evidence>
<dbReference type="AlphaFoldDB" id="A0A1C3XS39"/>
<proteinExistence type="predicted"/>
<keyword evidence="2" id="KW-1185">Reference proteome</keyword>
<sequence length="52" mass="6224">MAIDALDSVMRMLLAGRFKYLVLDGKAMRYRKARIRHYRFETKLDLADYPDE</sequence>
<dbReference type="RefSeq" id="WP_165637860.1">
    <property type="nucleotide sequence ID" value="NZ_FMAI01000034.1"/>
</dbReference>
<dbReference type="EMBL" id="FMAI01000034">
    <property type="protein sequence ID" value="SCB55091.1"/>
    <property type="molecule type" value="Genomic_DNA"/>
</dbReference>
<dbReference type="Proteomes" id="UP000199184">
    <property type="component" value="Unassembled WGS sequence"/>
</dbReference>
<name>A0A1C3XS39_9BRAD</name>